<reference evidence="1" key="1">
    <citation type="submission" date="2020-05" db="EMBL/GenBank/DDBJ databases">
        <title>WGS assembly of Panicum virgatum.</title>
        <authorList>
            <person name="Lovell J.T."/>
            <person name="Jenkins J."/>
            <person name="Shu S."/>
            <person name="Juenger T.E."/>
            <person name="Schmutz J."/>
        </authorList>
    </citation>
    <scope>NUCLEOTIDE SEQUENCE</scope>
    <source>
        <strain evidence="1">AP13</strain>
    </source>
</reference>
<organism evidence="1 2">
    <name type="scientific">Panicum virgatum</name>
    <name type="common">Blackwell switchgrass</name>
    <dbReference type="NCBI Taxonomy" id="38727"/>
    <lineage>
        <taxon>Eukaryota</taxon>
        <taxon>Viridiplantae</taxon>
        <taxon>Streptophyta</taxon>
        <taxon>Embryophyta</taxon>
        <taxon>Tracheophyta</taxon>
        <taxon>Spermatophyta</taxon>
        <taxon>Magnoliopsida</taxon>
        <taxon>Liliopsida</taxon>
        <taxon>Poales</taxon>
        <taxon>Poaceae</taxon>
        <taxon>PACMAD clade</taxon>
        <taxon>Panicoideae</taxon>
        <taxon>Panicodae</taxon>
        <taxon>Paniceae</taxon>
        <taxon>Panicinae</taxon>
        <taxon>Panicum</taxon>
        <taxon>Panicum sect. Hiantes</taxon>
    </lineage>
</organism>
<dbReference type="Proteomes" id="UP000823388">
    <property type="component" value="Chromosome 7N"/>
</dbReference>
<evidence type="ECO:0000313" key="2">
    <source>
        <dbReference type="Proteomes" id="UP000823388"/>
    </source>
</evidence>
<evidence type="ECO:0000313" key="1">
    <source>
        <dbReference type="EMBL" id="KAG2564546.1"/>
    </source>
</evidence>
<protein>
    <submittedName>
        <fullName evidence="1">Uncharacterized protein</fullName>
    </submittedName>
</protein>
<dbReference type="EMBL" id="CM029050">
    <property type="protein sequence ID" value="KAG2564546.1"/>
    <property type="molecule type" value="Genomic_DNA"/>
</dbReference>
<gene>
    <name evidence="1" type="ORF">PVAP13_7NG090734</name>
</gene>
<name>A0A8T0Q092_PANVG</name>
<sequence>MSLYRSPLHQACRNPKGSFDQLWFDAGGFCLSDHSKANLMSTVMPVGSQFVCSGICIRYSA</sequence>
<comment type="caution">
    <text evidence="1">The sequence shown here is derived from an EMBL/GenBank/DDBJ whole genome shotgun (WGS) entry which is preliminary data.</text>
</comment>
<proteinExistence type="predicted"/>
<keyword evidence="2" id="KW-1185">Reference proteome</keyword>
<dbReference type="AlphaFoldDB" id="A0A8T0Q092"/>
<accession>A0A8T0Q092</accession>